<dbReference type="InterPro" id="IPR002293">
    <property type="entry name" value="AA/rel_permease1"/>
</dbReference>
<feature type="transmembrane region" description="Helical" evidence="9">
    <location>
        <begin position="436"/>
        <end position="455"/>
    </location>
</feature>
<accession>A0A2Z6NXL1</accession>
<feature type="transmembrane region" description="Helical" evidence="9">
    <location>
        <begin position="40"/>
        <end position="58"/>
    </location>
</feature>
<comment type="subcellular location">
    <subcellularLocation>
        <location evidence="1">Cell membrane</location>
        <topology evidence="1">Multi-pass membrane protein</topology>
    </subcellularLocation>
</comment>
<dbReference type="GO" id="GO:0015293">
    <property type="term" value="F:symporter activity"/>
    <property type="evidence" value="ECO:0007669"/>
    <property type="project" value="UniProtKB-KW"/>
</dbReference>
<evidence type="ECO:0000256" key="5">
    <source>
        <dbReference type="ARBA" id="ARBA00022847"/>
    </source>
</evidence>
<feature type="transmembrane region" description="Helical" evidence="9">
    <location>
        <begin position="104"/>
        <end position="125"/>
    </location>
</feature>
<dbReference type="PIRSF" id="PIRSF006060">
    <property type="entry name" value="AA_transporter"/>
    <property type="match status" value="1"/>
</dbReference>
<dbReference type="InterPro" id="IPR044566">
    <property type="entry name" value="RMV1-like"/>
</dbReference>
<evidence type="ECO:0000256" key="7">
    <source>
        <dbReference type="ARBA" id="ARBA00023136"/>
    </source>
</evidence>
<evidence type="ECO:0000313" key="11">
    <source>
        <dbReference type="Proteomes" id="UP000242715"/>
    </source>
</evidence>
<dbReference type="OrthoDB" id="5982228at2759"/>
<dbReference type="EMBL" id="DF973872">
    <property type="protein sequence ID" value="GAU41630.1"/>
    <property type="molecule type" value="Genomic_DNA"/>
</dbReference>
<comment type="similarity">
    <text evidence="8">Belongs to the amino acid-polyamine-organocation (APC) superfamily. Polyamine:cation symporter (PHS) (TC 2.A.3.12) family.</text>
</comment>
<keyword evidence="3" id="KW-1003">Cell membrane</keyword>
<feature type="transmembrane region" description="Helical" evidence="9">
    <location>
        <begin position="255"/>
        <end position="272"/>
    </location>
</feature>
<keyword evidence="4 9" id="KW-0812">Transmembrane</keyword>
<evidence type="ECO:0000256" key="6">
    <source>
        <dbReference type="ARBA" id="ARBA00022989"/>
    </source>
</evidence>
<keyword evidence="2" id="KW-0813">Transport</keyword>
<keyword evidence="7 9" id="KW-0472">Membrane</keyword>
<feature type="transmembrane region" description="Helical" evidence="9">
    <location>
        <begin position="408"/>
        <end position="430"/>
    </location>
</feature>
<dbReference type="Proteomes" id="UP000242715">
    <property type="component" value="Unassembled WGS sequence"/>
</dbReference>
<evidence type="ECO:0000256" key="2">
    <source>
        <dbReference type="ARBA" id="ARBA00022448"/>
    </source>
</evidence>
<feature type="transmembrane region" description="Helical" evidence="9">
    <location>
        <begin position="376"/>
        <end position="396"/>
    </location>
</feature>
<reference evidence="11" key="1">
    <citation type="journal article" date="2017" name="Front. Plant Sci.">
        <title>Climate Clever Clovers: New Paradigm to Reduce the Environmental Footprint of Ruminants by Breeding Low Methanogenic Forages Utilizing Haplotype Variation.</title>
        <authorList>
            <person name="Kaur P."/>
            <person name="Appels R."/>
            <person name="Bayer P.E."/>
            <person name="Keeble-Gagnere G."/>
            <person name="Wang J."/>
            <person name="Hirakawa H."/>
            <person name="Shirasawa K."/>
            <person name="Vercoe P."/>
            <person name="Stefanova K."/>
            <person name="Durmic Z."/>
            <person name="Nichols P."/>
            <person name="Revell C."/>
            <person name="Isobe S.N."/>
            <person name="Edwards D."/>
            <person name="Erskine W."/>
        </authorList>
    </citation>
    <scope>NUCLEOTIDE SEQUENCE [LARGE SCALE GENOMIC DNA]</scope>
    <source>
        <strain evidence="11">cv. Daliak</strain>
    </source>
</reference>
<feature type="transmembrane region" description="Helical" evidence="9">
    <location>
        <begin position="177"/>
        <end position="201"/>
    </location>
</feature>
<evidence type="ECO:0000256" key="9">
    <source>
        <dbReference type="SAM" id="Phobius"/>
    </source>
</evidence>
<proteinExistence type="inferred from homology"/>
<evidence type="ECO:0000256" key="4">
    <source>
        <dbReference type="ARBA" id="ARBA00022692"/>
    </source>
</evidence>
<organism evidence="10 11">
    <name type="scientific">Trifolium subterraneum</name>
    <name type="common">Subterranean clover</name>
    <dbReference type="NCBI Taxonomy" id="3900"/>
    <lineage>
        <taxon>Eukaryota</taxon>
        <taxon>Viridiplantae</taxon>
        <taxon>Streptophyta</taxon>
        <taxon>Embryophyta</taxon>
        <taxon>Tracheophyta</taxon>
        <taxon>Spermatophyta</taxon>
        <taxon>Magnoliopsida</taxon>
        <taxon>eudicotyledons</taxon>
        <taxon>Gunneridae</taxon>
        <taxon>Pentapetalae</taxon>
        <taxon>rosids</taxon>
        <taxon>fabids</taxon>
        <taxon>Fabales</taxon>
        <taxon>Fabaceae</taxon>
        <taxon>Papilionoideae</taxon>
        <taxon>50 kb inversion clade</taxon>
        <taxon>NPAAA clade</taxon>
        <taxon>Hologalegina</taxon>
        <taxon>IRL clade</taxon>
        <taxon>Trifolieae</taxon>
        <taxon>Trifolium</taxon>
    </lineage>
</organism>
<feature type="transmembrane region" description="Helical" evidence="9">
    <location>
        <begin position="351"/>
        <end position="370"/>
    </location>
</feature>
<evidence type="ECO:0000256" key="3">
    <source>
        <dbReference type="ARBA" id="ARBA00022475"/>
    </source>
</evidence>
<dbReference type="PANTHER" id="PTHR45826">
    <property type="entry name" value="POLYAMINE TRANSPORTER PUT1"/>
    <property type="match status" value="1"/>
</dbReference>
<evidence type="ECO:0000256" key="8">
    <source>
        <dbReference type="ARBA" id="ARBA00024041"/>
    </source>
</evidence>
<dbReference type="AlphaFoldDB" id="A0A2Z6NXL1"/>
<dbReference type="GO" id="GO:0015203">
    <property type="term" value="F:polyamine transmembrane transporter activity"/>
    <property type="evidence" value="ECO:0007669"/>
    <property type="project" value="UniProtKB-ARBA"/>
</dbReference>
<dbReference type="Pfam" id="PF13520">
    <property type="entry name" value="AA_permease_2"/>
    <property type="match status" value="1"/>
</dbReference>
<evidence type="ECO:0000256" key="1">
    <source>
        <dbReference type="ARBA" id="ARBA00004651"/>
    </source>
</evidence>
<name>A0A2Z6NXL1_TRISU</name>
<dbReference type="GO" id="GO:0005886">
    <property type="term" value="C:plasma membrane"/>
    <property type="evidence" value="ECO:0007669"/>
    <property type="project" value="UniProtKB-SubCell"/>
</dbReference>
<feature type="transmembrane region" description="Helical" evidence="9">
    <location>
        <begin position="64"/>
        <end position="83"/>
    </location>
</feature>
<evidence type="ECO:0008006" key="12">
    <source>
        <dbReference type="Google" id="ProtNLM"/>
    </source>
</evidence>
<keyword evidence="11" id="KW-1185">Reference proteome</keyword>
<evidence type="ECO:0000313" key="10">
    <source>
        <dbReference type="EMBL" id="GAU41630.1"/>
    </source>
</evidence>
<dbReference type="FunFam" id="1.20.1740.10:FF:000041">
    <property type="entry name" value="Amino acid permease, putative"/>
    <property type="match status" value="1"/>
</dbReference>
<dbReference type="PANTHER" id="PTHR45826:SF18">
    <property type="entry name" value="NEUTRAL AMINO ACID TRANSPORTER"/>
    <property type="match status" value="1"/>
</dbReference>
<keyword evidence="5" id="KW-0769">Symport</keyword>
<feature type="transmembrane region" description="Helical" evidence="9">
    <location>
        <begin position="308"/>
        <end position="330"/>
    </location>
</feature>
<protein>
    <recommendedName>
        <fullName evidence="12">Amino acid permease/ SLC12A domain-containing protein</fullName>
    </recommendedName>
</protein>
<keyword evidence="6 9" id="KW-1133">Transmembrane helix</keyword>
<dbReference type="Gene3D" id="1.20.1740.10">
    <property type="entry name" value="Amino acid/polyamine transporter I"/>
    <property type="match status" value="1"/>
</dbReference>
<sequence length="481" mass="53301">MGTDSDSIHSSTQNAYHQPLLNQRVDEEDQNPKTKSQKKLALLPLIFLIYFEVSGGPFGEEATVGAAGPFFAILGFVIFPFIWSIPEALLTAELATTFPGNGGFVIWANEAFGPFWGSLMGYWKFFSGVINLASYPVLCIDYLKLVIPVLSSGLPRYVSIFVSSSLLSFLNYSGLAIVGYTAVVLGVASLLPFVIMSLIALPKIDPSRWLSLGQEGVKKDWTIFFNTIFWNVNSWDNASTLAAEVEEPRKNIPKALVFAGLLTCLSCIIPLLTTTGAMPLDQKVWIDGYFANVAYLIAGNWLKYWMEIGAVLSIIGLFEAQLSSAAYQLLGMSDLGFTPTIFGERSKFNTPWLAILISTIIAIAMTFLSFTEIISTVNFLYSLGMLLEFASFLKLRKKFPTMKRPFKVPLGFFGLIIMCIVPSVLLVYVMMVATKVVFVTSAFLTLLGIVLYYFMNLCKSKRWIEFNGVGDKLDEDEDIIT</sequence>
<gene>
    <name evidence="10" type="ORF">TSUD_81160</name>
</gene>